<proteinExistence type="predicted"/>
<dbReference type="EMBL" id="JAUIQD010000009">
    <property type="protein sequence ID" value="KAK3340015.1"/>
    <property type="molecule type" value="Genomic_DNA"/>
</dbReference>
<name>A0AAJ0H5R1_9PEZI</name>
<keyword evidence="4" id="KW-1185">Reference proteome</keyword>
<reference evidence="3" key="2">
    <citation type="submission" date="2023-06" db="EMBL/GenBank/DDBJ databases">
        <authorList>
            <consortium name="Lawrence Berkeley National Laboratory"/>
            <person name="Haridas S."/>
            <person name="Hensen N."/>
            <person name="Bonometti L."/>
            <person name="Westerberg I."/>
            <person name="Brannstrom I.O."/>
            <person name="Guillou S."/>
            <person name="Cros-Aarteil S."/>
            <person name="Calhoun S."/>
            <person name="Kuo A."/>
            <person name="Mondo S."/>
            <person name="Pangilinan J."/>
            <person name="Riley R."/>
            <person name="Labutti K."/>
            <person name="Andreopoulos B."/>
            <person name="Lipzen A."/>
            <person name="Chen C."/>
            <person name="Yanf M."/>
            <person name="Daum C."/>
            <person name="Ng V."/>
            <person name="Clum A."/>
            <person name="Steindorff A."/>
            <person name="Ohm R."/>
            <person name="Martin F."/>
            <person name="Silar P."/>
            <person name="Natvig D."/>
            <person name="Lalanne C."/>
            <person name="Gautier V."/>
            <person name="Ament-Velasquez S.L."/>
            <person name="Kruys A."/>
            <person name="Hutchinson M.I."/>
            <person name="Powell A.J."/>
            <person name="Barry K."/>
            <person name="Miller A.N."/>
            <person name="Grigoriev I.V."/>
            <person name="Debuchy R."/>
            <person name="Gladieux P."/>
            <person name="Thoren M.H."/>
            <person name="Johannesson H."/>
        </authorList>
    </citation>
    <scope>NUCLEOTIDE SEQUENCE</scope>
    <source>
        <strain evidence="3">CBS 955.72</strain>
    </source>
</reference>
<dbReference type="Proteomes" id="UP001275084">
    <property type="component" value="Unassembled WGS sequence"/>
</dbReference>
<feature type="transmembrane region" description="Helical" evidence="1">
    <location>
        <begin position="490"/>
        <end position="509"/>
    </location>
</feature>
<keyword evidence="1" id="KW-1133">Transmembrane helix</keyword>
<evidence type="ECO:0000313" key="4">
    <source>
        <dbReference type="Proteomes" id="UP001275084"/>
    </source>
</evidence>
<feature type="transmembrane region" description="Helical" evidence="1">
    <location>
        <begin position="573"/>
        <end position="597"/>
    </location>
</feature>
<feature type="transmembrane region" description="Helical" evidence="1">
    <location>
        <begin position="101"/>
        <end position="120"/>
    </location>
</feature>
<evidence type="ECO:0000256" key="2">
    <source>
        <dbReference type="SAM" id="SignalP"/>
    </source>
</evidence>
<keyword evidence="1" id="KW-0812">Transmembrane</keyword>
<keyword evidence="1" id="KW-0472">Membrane</keyword>
<feature type="chain" id="PRO_5042465240" evidence="2">
    <location>
        <begin position="24"/>
        <end position="637"/>
    </location>
</feature>
<protein>
    <submittedName>
        <fullName evidence="3">Uncharacterized protein</fullName>
    </submittedName>
</protein>
<reference evidence="3" key="1">
    <citation type="journal article" date="2023" name="Mol. Phylogenet. Evol.">
        <title>Genome-scale phylogeny and comparative genomics of the fungal order Sordariales.</title>
        <authorList>
            <person name="Hensen N."/>
            <person name="Bonometti L."/>
            <person name="Westerberg I."/>
            <person name="Brannstrom I.O."/>
            <person name="Guillou S."/>
            <person name="Cros-Aarteil S."/>
            <person name="Calhoun S."/>
            <person name="Haridas S."/>
            <person name="Kuo A."/>
            <person name="Mondo S."/>
            <person name="Pangilinan J."/>
            <person name="Riley R."/>
            <person name="LaButti K."/>
            <person name="Andreopoulos B."/>
            <person name="Lipzen A."/>
            <person name="Chen C."/>
            <person name="Yan M."/>
            <person name="Daum C."/>
            <person name="Ng V."/>
            <person name="Clum A."/>
            <person name="Steindorff A."/>
            <person name="Ohm R.A."/>
            <person name="Martin F."/>
            <person name="Silar P."/>
            <person name="Natvig D.O."/>
            <person name="Lalanne C."/>
            <person name="Gautier V."/>
            <person name="Ament-Velasquez S.L."/>
            <person name="Kruys A."/>
            <person name="Hutchinson M.I."/>
            <person name="Powell A.J."/>
            <person name="Barry K."/>
            <person name="Miller A.N."/>
            <person name="Grigoriev I.V."/>
            <person name="Debuchy R."/>
            <person name="Gladieux P."/>
            <person name="Hiltunen Thoren M."/>
            <person name="Johannesson H."/>
        </authorList>
    </citation>
    <scope>NUCLEOTIDE SEQUENCE</scope>
    <source>
        <strain evidence="3">CBS 955.72</strain>
    </source>
</reference>
<evidence type="ECO:0000313" key="3">
    <source>
        <dbReference type="EMBL" id="KAK3340015.1"/>
    </source>
</evidence>
<organism evidence="3 4">
    <name type="scientific">Lasiosphaeria hispida</name>
    <dbReference type="NCBI Taxonomy" id="260671"/>
    <lineage>
        <taxon>Eukaryota</taxon>
        <taxon>Fungi</taxon>
        <taxon>Dikarya</taxon>
        <taxon>Ascomycota</taxon>
        <taxon>Pezizomycotina</taxon>
        <taxon>Sordariomycetes</taxon>
        <taxon>Sordariomycetidae</taxon>
        <taxon>Sordariales</taxon>
        <taxon>Lasiosphaeriaceae</taxon>
        <taxon>Lasiosphaeria</taxon>
    </lineage>
</organism>
<feature type="transmembrane region" description="Helical" evidence="1">
    <location>
        <begin position="454"/>
        <end position="478"/>
    </location>
</feature>
<feature type="transmembrane region" description="Helical" evidence="1">
    <location>
        <begin position="521"/>
        <end position="539"/>
    </location>
</feature>
<sequence>MFISTCRRILLVFLLGCAVHVSAERNTFDRCKTRVAAILDGQPDPYGSLTKEDMQKYIYTGSVKNLSPSYPRDKYVTLTLEGCHQVCNSPIDWYLTSDPTLSLSIAANWILPILALIACLPWDSLHIRNPGDSFHSGRIGGTLKTLLNWLGSPATALTATLYNIHQIRKCKRYTFFPGGTQEQTTNEHHKRNAYYTLSCIAQFSLPAGAGSAALVDVLAYGLFRPLSVSEGGGDGGGGNPRAALLATELLEALAFQLRMFRRRGVYPAGINIVVFLGAFAISVGLAFADLGAWTTAHSLALGLLVSWLPVLVMFSLVDRNPVSAVRNRVLIERWLWNVEAVRLWEMAPEVRGDGETVLERPGEGKIDWWHPEKQHRREDNSREGFRRRPDDISVVSCLELGEFIGQGRKMGYYGLTSDLLESVYHANGRRLNSIVDIAKGTKNRLDSNFQRPGSWWFIAVASITTVWLEILMAFLVSYQTPTVGLSCRSGSYLVYGFLASVAWVISCVFKHPGLWTRTVCYFFNALAVLVLVTIIFAQFSGVFNNCSCRCGSGGYMGFQDSHFFQENFGVATWWIVGSVLGGLPPIVCFIVSAQLMFKLKKLWRASEQSQPSWQLASWSETPAQGGAMISANMVWLT</sequence>
<accession>A0AAJ0H5R1</accession>
<comment type="caution">
    <text evidence="3">The sequence shown here is derived from an EMBL/GenBank/DDBJ whole genome shotgun (WGS) entry which is preliminary data.</text>
</comment>
<evidence type="ECO:0000256" key="1">
    <source>
        <dbReference type="SAM" id="Phobius"/>
    </source>
</evidence>
<feature type="transmembrane region" description="Helical" evidence="1">
    <location>
        <begin position="265"/>
        <end position="287"/>
    </location>
</feature>
<keyword evidence="2" id="KW-0732">Signal</keyword>
<gene>
    <name evidence="3" type="ORF">B0T25DRAFT_561096</name>
</gene>
<feature type="transmembrane region" description="Helical" evidence="1">
    <location>
        <begin position="299"/>
        <end position="317"/>
    </location>
</feature>
<feature type="signal peptide" evidence="2">
    <location>
        <begin position="1"/>
        <end position="23"/>
    </location>
</feature>
<dbReference type="AlphaFoldDB" id="A0AAJ0H5R1"/>